<evidence type="ECO:0000313" key="1">
    <source>
        <dbReference type="Proteomes" id="UP000887579"/>
    </source>
</evidence>
<reference evidence="2" key="1">
    <citation type="submission" date="2022-11" db="UniProtKB">
        <authorList>
            <consortium name="WormBaseParasite"/>
        </authorList>
    </citation>
    <scope>IDENTIFICATION</scope>
</reference>
<dbReference type="Proteomes" id="UP000887579">
    <property type="component" value="Unplaced"/>
</dbReference>
<accession>A0AC34GAK8</accession>
<proteinExistence type="predicted"/>
<dbReference type="WBParaSite" id="ES5_v2.g26687.t1">
    <property type="protein sequence ID" value="ES5_v2.g26687.t1"/>
    <property type="gene ID" value="ES5_v2.g26687"/>
</dbReference>
<evidence type="ECO:0000313" key="2">
    <source>
        <dbReference type="WBParaSite" id="ES5_v2.g26687.t1"/>
    </source>
</evidence>
<name>A0AC34GAK8_9BILA</name>
<sequence>MSTKINDKDVDVEIEADRKDVKLKDSTNIDNIATVPRENGSIEKSSKILKSKSFTDSGPEEFHDIEIDPTNSDNKRIIFDIDENENLRESFKKKMADDGDDDNDGPKKPYQPGKMEKILNIMLCRKDLFKYGSRFDTILVLFGLLLAAICGICQPVFAILSGRLANTLLLMEIDDPAFLASGIQACILFVAIGAFLCVIAFIQFCCFNIACTRITRCIRNAYLLSILRQNPAWLEKNHSGALNTKLNDNIDRIYDGIGDKLGLLTRNMVQYIT</sequence>
<protein>
    <submittedName>
        <fullName evidence="2">ABC transmembrane type-1 domain-containing protein</fullName>
    </submittedName>
</protein>
<organism evidence="1 2">
    <name type="scientific">Panagrolaimus sp. ES5</name>
    <dbReference type="NCBI Taxonomy" id="591445"/>
    <lineage>
        <taxon>Eukaryota</taxon>
        <taxon>Metazoa</taxon>
        <taxon>Ecdysozoa</taxon>
        <taxon>Nematoda</taxon>
        <taxon>Chromadorea</taxon>
        <taxon>Rhabditida</taxon>
        <taxon>Tylenchina</taxon>
        <taxon>Panagrolaimomorpha</taxon>
        <taxon>Panagrolaimoidea</taxon>
        <taxon>Panagrolaimidae</taxon>
        <taxon>Panagrolaimus</taxon>
    </lineage>
</organism>